<reference evidence="2 3" key="1">
    <citation type="submission" date="2018-11" db="EMBL/GenBank/DDBJ databases">
        <title>Proposal to divide the Flavobacteriaceae and reorganize its genera based on Amino Acid Identity values calculated from whole genome sequences.</title>
        <authorList>
            <person name="Nicholson A.C."/>
            <person name="Gulvik C.A."/>
            <person name="Whitney A.M."/>
            <person name="Humrighouse B.W."/>
            <person name="Bell M."/>
            <person name="Holmes B."/>
            <person name="Steigerwalt A.G."/>
            <person name="Villarma A."/>
            <person name="Sheth M."/>
            <person name="Batra D."/>
            <person name="Pryor J."/>
            <person name="Bernardet J.-F."/>
            <person name="Hugo C."/>
            <person name="Kampfer P."/>
            <person name="Newman J."/>
            <person name="McQuiston J.R."/>
        </authorList>
    </citation>
    <scope>NUCLEOTIDE SEQUENCE [LARGE SCALE GENOMIC DNA]</scope>
    <source>
        <strain evidence="2 3">H5559</strain>
    </source>
</reference>
<dbReference type="Gene3D" id="1.50.10.20">
    <property type="match status" value="1"/>
</dbReference>
<feature type="binding site" evidence="1">
    <location>
        <position position="306"/>
    </location>
    <ligand>
        <name>Zn(2+)</name>
        <dbReference type="ChEBI" id="CHEBI:29105"/>
    </ligand>
</feature>
<protein>
    <recommendedName>
        <fullName evidence="4">Lanthionine synthetase C-like protein</fullName>
    </recommendedName>
</protein>
<dbReference type="SMART" id="SM01260">
    <property type="entry name" value="LANC_like"/>
    <property type="match status" value="1"/>
</dbReference>
<evidence type="ECO:0008006" key="4">
    <source>
        <dbReference type="Google" id="ProtNLM"/>
    </source>
</evidence>
<name>A0AAD0YYJ1_CHRID</name>
<evidence type="ECO:0000256" key="1">
    <source>
        <dbReference type="PIRSR" id="PIRSR607822-1"/>
    </source>
</evidence>
<evidence type="ECO:0000313" key="2">
    <source>
        <dbReference type="EMBL" id="AZB19323.1"/>
    </source>
</evidence>
<dbReference type="RefSeq" id="WP_061084281.1">
    <property type="nucleotide sequence ID" value="NZ_CP022058.2"/>
</dbReference>
<feature type="binding site" evidence="1">
    <location>
        <position position="307"/>
    </location>
    <ligand>
        <name>Zn(2+)</name>
        <dbReference type="ChEBI" id="CHEBI:29105"/>
    </ligand>
</feature>
<proteinExistence type="predicted"/>
<dbReference type="Proteomes" id="UP000269015">
    <property type="component" value="Chromosome"/>
</dbReference>
<dbReference type="EMBL" id="CP033930">
    <property type="protein sequence ID" value="AZB19323.1"/>
    <property type="molecule type" value="Genomic_DNA"/>
</dbReference>
<dbReference type="KEGG" id="cio:CEQ15_20035"/>
<dbReference type="AlphaFoldDB" id="A0AAD0YYJ1"/>
<feature type="binding site" evidence="1">
    <location>
        <position position="258"/>
    </location>
    <ligand>
        <name>Zn(2+)</name>
        <dbReference type="ChEBI" id="CHEBI:29105"/>
    </ligand>
</feature>
<dbReference type="PRINTS" id="PR01950">
    <property type="entry name" value="LANCSUPER"/>
</dbReference>
<keyword evidence="1" id="KW-0479">Metal-binding</keyword>
<dbReference type="GO" id="GO:0046872">
    <property type="term" value="F:metal ion binding"/>
    <property type="evidence" value="ECO:0007669"/>
    <property type="project" value="UniProtKB-KW"/>
</dbReference>
<accession>A0AAD0YYJ1</accession>
<gene>
    <name evidence="2" type="ORF">EG352_16820</name>
</gene>
<sequence length="384" mass="44573">MKNNSIENTTKKFNDYLYHYDFNELEDDGLFEGKLGIVYYLTYINKIYEDEKNTSTLYEILNLVLENISSQKKFISVSPCILSGLSGFGVMAHELKKHQLLGDELDNEISDINDYLLDKAIIHVQNNVFDYLGGSMGILYYFILIKDLKKADIIIHEIYNNINTQKLAFYNNTDDLYNKGLNFGLAHGISAILHIIDLYLNKNPENEQAQMIRAKCIEILSAHCEEYMIDHSKLYFPYNKFLENDQMVIHKNNRLGWCNSDLSVANTLYRSGTVSHLEKIDAEKITSETTRRRTFNTTGIQDFHFCHGTSGVAMMYKNIYDLTGKNNFREAYQYWHDQTVDFLQQDFLVLPENKMSLIFGYPAAILTINSADKRISEWSKIFLI</sequence>
<organism evidence="2 3">
    <name type="scientific">Chryseobacterium indologenes</name>
    <name type="common">Flavobacterium indologenes</name>
    <dbReference type="NCBI Taxonomy" id="253"/>
    <lineage>
        <taxon>Bacteria</taxon>
        <taxon>Pseudomonadati</taxon>
        <taxon>Bacteroidota</taxon>
        <taxon>Flavobacteriia</taxon>
        <taxon>Flavobacteriales</taxon>
        <taxon>Weeksellaceae</taxon>
        <taxon>Chryseobacterium group</taxon>
        <taxon>Chryseobacterium</taxon>
    </lineage>
</organism>
<evidence type="ECO:0000313" key="3">
    <source>
        <dbReference type="Proteomes" id="UP000269015"/>
    </source>
</evidence>
<dbReference type="GO" id="GO:0031179">
    <property type="term" value="P:peptide modification"/>
    <property type="evidence" value="ECO:0007669"/>
    <property type="project" value="InterPro"/>
</dbReference>
<keyword evidence="1" id="KW-0862">Zinc</keyword>
<dbReference type="SUPFAM" id="SSF158745">
    <property type="entry name" value="LanC-like"/>
    <property type="match status" value="1"/>
</dbReference>
<dbReference type="Pfam" id="PF05147">
    <property type="entry name" value="LANC_like"/>
    <property type="match status" value="1"/>
</dbReference>
<dbReference type="InterPro" id="IPR007822">
    <property type="entry name" value="LANC-like"/>
</dbReference>